<dbReference type="SUPFAM" id="SSF140931">
    <property type="entry name" value="Fic-like"/>
    <property type="match status" value="1"/>
</dbReference>
<dbReference type="InterPro" id="IPR003812">
    <property type="entry name" value="Fido"/>
</dbReference>
<dbReference type="InterPro" id="IPR040198">
    <property type="entry name" value="Fido_containing"/>
</dbReference>
<evidence type="ECO:0000313" key="6">
    <source>
        <dbReference type="Proteomes" id="UP000011651"/>
    </source>
</evidence>
<accession>L9U7R9</accession>
<dbReference type="Gene3D" id="1.10.3290.10">
    <property type="entry name" value="Fido-like domain"/>
    <property type="match status" value="1"/>
</dbReference>
<dbReference type="Pfam" id="PF13412">
    <property type="entry name" value="HTH_24"/>
    <property type="match status" value="1"/>
</dbReference>
<feature type="binding site" evidence="2">
    <location>
        <begin position="189"/>
        <end position="196"/>
    </location>
    <ligand>
        <name>ATP</name>
        <dbReference type="ChEBI" id="CHEBI:30616"/>
    </ligand>
</feature>
<reference evidence="5 6" key="1">
    <citation type="journal article" date="2013" name="Genome Announc.">
        <title>Draft Genome of the Marine Gammaproteobacterium Halomonas titanicae.</title>
        <authorList>
            <person name="Sanchez-Porro C."/>
            <person name="de la Haba R.R."/>
            <person name="Cruz-Hernandez N."/>
            <person name="Gonzalez J.M."/>
            <person name="Reyes-Guirao C."/>
            <person name="Navarro-Sampedro L."/>
            <person name="Carballo M."/>
            <person name="Ventosa A."/>
        </authorList>
    </citation>
    <scope>NUCLEOTIDE SEQUENCE [LARGE SCALE GENOMIC DNA]</scope>
    <source>
        <strain evidence="5 6">BH1</strain>
    </source>
</reference>
<feature type="binding site" evidence="2">
    <location>
        <begin position="226"/>
        <end position="227"/>
    </location>
    <ligand>
        <name>ATP</name>
        <dbReference type="ChEBI" id="CHEBI:30616"/>
    </ligand>
</feature>
<dbReference type="SUPFAM" id="SSF46785">
    <property type="entry name" value="Winged helix' DNA-binding domain"/>
    <property type="match status" value="1"/>
</dbReference>
<dbReference type="PANTHER" id="PTHR13504">
    <property type="entry name" value="FIDO DOMAIN-CONTAINING PROTEIN DDB_G0283145"/>
    <property type="match status" value="1"/>
</dbReference>
<proteinExistence type="predicted"/>
<feature type="domain" description="Fido" evidence="4">
    <location>
        <begin position="106"/>
        <end position="248"/>
    </location>
</feature>
<protein>
    <submittedName>
        <fullName evidence="5">Filamentation induced by cAMP/death on curing-related protein</fullName>
    </submittedName>
</protein>
<evidence type="ECO:0000256" key="2">
    <source>
        <dbReference type="PIRSR" id="PIRSR640198-2"/>
    </source>
</evidence>
<feature type="binding site" evidence="2">
    <location>
        <begin position="141"/>
        <end position="144"/>
    </location>
    <ligand>
        <name>ATP</name>
        <dbReference type="ChEBI" id="CHEBI:30616"/>
    </ligand>
</feature>
<dbReference type="Proteomes" id="UP000011651">
    <property type="component" value="Unassembled WGS sequence"/>
</dbReference>
<dbReference type="InterPro" id="IPR036597">
    <property type="entry name" value="Fido-like_dom_sf"/>
</dbReference>
<sequence>MCGGMIKPMSYKPPFTITADILNLVAEISEQVGRLNANALDASPQLRKQNRIKTITGTLAIEGNTLTEEQVTAIVDGQRVMGSVRELAEVKGAIQAYDALPKLQPDSINDLLTAHGLMMSDILVNAGEFRHKAVGIHKGNVVHHVAPPAHQVSGLMEDLTHWLKQAKDHPLITSSVFHYEFEFIHPFNDGNGRMGRLWQTLILSQWHPLFLSLPLESVIKDNQQRYYQALEQADQQAESTPFIHFMLSVIAQTLVQNAPVNVPVNAPVNVSGLKTPEAIMALIQHNPAITRQQIADTTGKDIRTIGRAMAKLQQAGRLKRVGSDKSGHWEIISE</sequence>
<dbReference type="PATRIC" id="fig|1204738.3.peg.4028"/>
<feature type="site" description="Important for autoinhibition of adenylyltransferase activity" evidence="3">
    <location>
        <position position="62"/>
    </location>
</feature>
<comment type="caution">
    <text evidence="5">The sequence shown here is derived from an EMBL/GenBank/DDBJ whole genome shotgun (WGS) entry which is preliminary data.</text>
</comment>
<evidence type="ECO:0000256" key="3">
    <source>
        <dbReference type="PIRSR" id="PIRSR640198-3"/>
    </source>
</evidence>
<dbReference type="PANTHER" id="PTHR13504:SF38">
    <property type="entry name" value="FIDO DOMAIN-CONTAINING PROTEIN"/>
    <property type="match status" value="1"/>
</dbReference>
<dbReference type="PROSITE" id="PS51459">
    <property type="entry name" value="FIDO"/>
    <property type="match status" value="1"/>
</dbReference>
<evidence type="ECO:0000313" key="5">
    <source>
        <dbReference type="EMBL" id="ELY20671.1"/>
    </source>
</evidence>
<evidence type="ECO:0000259" key="4">
    <source>
        <dbReference type="PROSITE" id="PS51459"/>
    </source>
</evidence>
<name>L9U7R9_9GAMM</name>
<dbReference type="Pfam" id="PF02661">
    <property type="entry name" value="Fic"/>
    <property type="match status" value="1"/>
</dbReference>
<keyword evidence="2" id="KW-0067">ATP-binding</keyword>
<dbReference type="AlphaFoldDB" id="L9U7R9"/>
<keyword evidence="2" id="KW-0547">Nucleotide-binding</keyword>
<dbReference type="GO" id="GO:0005524">
    <property type="term" value="F:ATP binding"/>
    <property type="evidence" value="ECO:0007669"/>
    <property type="project" value="UniProtKB-KW"/>
</dbReference>
<organism evidence="5 6">
    <name type="scientific">Vreelandella titanicae BH1</name>
    <dbReference type="NCBI Taxonomy" id="1204738"/>
    <lineage>
        <taxon>Bacteria</taxon>
        <taxon>Pseudomonadati</taxon>
        <taxon>Pseudomonadota</taxon>
        <taxon>Gammaproteobacteria</taxon>
        <taxon>Oceanospirillales</taxon>
        <taxon>Halomonadaceae</taxon>
        <taxon>Vreelandella</taxon>
    </lineage>
</organism>
<feature type="active site" evidence="1">
    <location>
        <position position="185"/>
    </location>
</feature>
<dbReference type="EMBL" id="AOPO01000014">
    <property type="protein sequence ID" value="ELY20671.1"/>
    <property type="molecule type" value="Genomic_DNA"/>
</dbReference>
<evidence type="ECO:0000256" key="1">
    <source>
        <dbReference type="PIRSR" id="PIRSR640198-1"/>
    </source>
</evidence>
<gene>
    <name evidence="5" type="ORF">HALTITAN_2661</name>
</gene>
<dbReference type="InterPro" id="IPR036390">
    <property type="entry name" value="WH_DNA-bd_sf"/>
</dbReference>